<evidence type="ECO:0000313" key="13">
    <source>
        <dbReference type="Proteomes" id="UP000264141"/>
    </source>
</evidence>
<dbReference type="Pfam" id="PF02518">
    <property type="entry name" value="HATPase_c"/>
    <property type="match status" value="1"/>
</dbReference>
<gene>
    <name evidence="12" type="ORF">DEQ80_02270</name>
</gene>
<dbReference type="SMART" id="SM00388">
    <property type="entry name" value="HisKA"/>
    <property type="match status" value="1"/>
</dbReference>
<dbReference type="Gene3D" id="3.30.450.20">
    <property type="entry name" value="PAS domain"/>
    <property type="match status" value="1"/>
</dbReference>
<comment type="catalytic activity">
    <reaction evidence="1">
        <text>ATP + protein L-histidine = ADP + protein N-phospho-L-histidine.</text>
        <dbReference type="EC" id="2.7.13.3"/>
    </reaction>
</comment>
<dbReference type="InterPro" id="IPR036097">
    <property type="entry name" value="HisK_dim/P_sf"/>
</dbReference>
<dbReference type="CDD" id="cd00082">
    <property type="entry name" value="HisKA"/>
    <property type="match status" value="1"/>
</dbReference>
<feature type="domain" description="PAC" evidence="11">
    <location>
        <begin position="395"/>
        <end position="447"/>
    </location>
</feature>
<dbReference type="Pfam" id="PF00512">
    <property type="entry name" value="HisKA"/>
    <property type="match status" value="1"/>
</dbReference>
<dbReference type="InterPro" id="IPR050736">
    <property type="entry name" value="Sensor_HK_Regulatory"/>
</dbReference>
<evidence type="ECO:0000256" key="2">
    <source>
        <dbReference type="ARBA" id="ARBA00012438"/>
    </source>
</evidence>
<keyword evidence="5 12" id="KW-0418">Kinase</keyword>
<dbReference type="PANTHER" id="PTHR43711:SF31">
    <property type="entry name" value="HISTIDINE KINASE"/>
    <property type="match status" value="1"/>
</dbReference>
<dbReference type="PROSITE" id="PS50113">
    <property type="entry name" value="PAC"/>
    <property type="match status" value="1"/>
</dbReference>
<dbReference type="Proteomes" id="UP000264141">
    <property type="component" value="Unassembled WGS sequence"/>
</dbReference>
<dbReference type="PRINTS" id="PR00344">
    <property type="entry name" value="BCTRLSENSOR"/>
</dbReference>
<feature type="transmembrane region" description="Helical" evidence="8">
    <location>
        <begin position="36"/>
        <end position="60"/>
    </location>
</feature>
<dbReference type="Gene3D" id="3.30.565.10">
    <property type="entry name" value="Histidine kinase-like ATPase, C-terminal domain"/>
    <property type="match status" value="1"/>
</dbReference>
<evidence type="ECO:0000256" key="4">
    <source>
        <dbReference type="ARBA" id="ARBA00022679"/>
    </source>
</evidence>
<dbReference type="InterPro" id="IPR000700">
    <property type="entry name" value="PAS-assoc_C"/>
</dbReference>
<dbReference type="InterPro" id="IPR003661">
    <property type="entry name" value="HisK_dim/P_dom"/>
</dbReference>
<proteinExistence type="predicted"/>
<feature type="transmembrane region" description="Helical" evidence="8">
    <location>
        <begin position="169"/>
        <end position="188"/>
    </location>
</feature>
<dbReference type="InterPro" id="IPR005467">
    <property type="entry name" value="His_kinase_dom"/>
</dbReference>
<dbReference type="PROSITE" id="PS50112">
    <property type="entry name" value="PAS"/>
    <property type="match status" value="1"/>
</dbReference>
<dbReference type="OrthoDB" id="146410at2"/>
<keyword evidence="6" id="KW-0902">Two-component regulatory system</keyword>
<evidence type="ECO:0000259" key="9">
    <source>
        <dbReference type="PROSITE" id="PS50109"/>
    </source>
</evidence>
<dbReference type="SMART" id="SM00387">
    <property type="entry name" value="HATPase_c"/>
    <property type="match status" value="1"/>
</dbReference>
<dbReference type="SUPFAM" id="SSF55785">
    <property type="entry name" value="PYP-like sensor domain (PAS domain)"/>
    <property type="match status" value="1"/>
</dbReference>
<feature type="transmembrane region" description="Helical" evidence="8">
    <location>
        <begin position="200"/>
        <end position="220"/>
    </location>
</feature>
<feature type="transmembrane region" description="Helical" evidence="8">
    <location>
        <begin position="268"/>
        <end position="289"/>
    </location>
</feature>
<sequence length="735" mass="80077">MAANRSPRLNLPVAGLVFLFILYLAWLLWADPDPRQAFLTGGLTLCFTASLPATFAWQTWRVLPSGRLRRAWRWVAFGLGLWALAAALRLGMAALWPSGVSNRFSLPDILWAGGNALLVVGWLLWPEQSRSLHSRLQSLSAGVITSLSALALAWLVVLKPLANVPAPRLLYPALDLALLILLLDLSLLKRGPTSGLSLAWLVSGLVAHTISDWSLALLTAETGYPFGSPIGIGWVLGNLLLLGWVWQSARAVPASEEVPAGQPFLQRTLAGAQALVPLVLTITLGWYTLIEWQINGQPDPIGLWGTILLGMALIGSQGLLAGELEYQKYARLVESLAEPAFICSATGELRLVNPAFLEVCGASPEARLLGLPLGQWVQPAQAVPAMLQAGLRGGWSGEVTLQRADGTPVPVMLSLRPLLWGRREQLALAGTAHDLSEIKRQQAALQTAYEQVASAHAELGRMNLILEERVAEKTASLTEAYAQLERQNLALQNLDRLKSDFVSLVSHELRAPLTNINAGIELLLARPRNLPVAVRRTLQLVQAEIRRLTHFIETILDLSALDAGRAPVYPAPLDIHSVVSAIQRQMTHLPGAERIHWNLPSALPDFLADERALTSVLFHLVDNALKYAPEGPVEVTAGMQDGLGWLSVRDHGPGIAEADLPLLFTRFFRARSSDAQTVYGHGLGLYMVQRLLEAMNGTIRVENHPEGGARFICWLPLAQEEESGEEHELENSGRG</sequence>
<keyword evidence="8" id="KW-1133">Transmembrane helix</keyword>
<keyword evidence="8" id="KW-0472">Membrane</keyword>
<evidence type="ECO:0000256" key="3">
    <source>
        <dbReference type="ARBA" id="ARBA00022553"/>
    </source>
</evidence>
<feature type="transmembrane region" description="Helical" evidence="8">
    <location>
        <begin position="138"/>
        <end position="157"/>
    </location>
</feature>
<reference evidence="12 13" key="1">
    <citation type="journal article" date="2018" name="Nat. Biotechnol.">
        <title>A standardized bacterial taxonomy based on genome phylogeny substantially revises the tree of life.</title>
        <authorList>
            <person name="Parks D.H."/>
            <person name="Chuvochina M."/>
            <person name="Waite D.W."/>
            <person name="Rinke C."/>
            <person name="Skarshewski A."/>
            <person name="Chaumeil P.A."/>
            <person name="Hugenholtz P."/>
        </authorList>
    </citation>
    <scope>NUCLEOTIDE SEQUENCE [LARGE SCALE GENOMIC DNA]</scope>
    <source>
        <strain evidence="12">UBA8781</strain>
    </source>
</reference>
<evidence type="ECO:0000256" key="7">
    <source>
        <dbReference type="SAM" id="Coils"/>
    </source>
</evidence>
<dbReference type="PANTHER" id="PTHR43711">
    <property type="entry name" value="TWO-COMPONENT HISTIDINE KINASE"/>
    <property type="match status" value="1"/>
</dbReference>
<dbReference type="GO" id="GO:0000155">
    <property type="term" value="F:phosphorelay sensor kinase activity"/>
    <property type="evidence" value="ECO:0007669"/>
    <property type="project" value="InterPro"/>
</dbReference>
<dbReference type="InterPro" id="IPR000014">
    <property type="entry name" value="PAS"/>
</dbReference>
<feature type="coiled-coil region" evidence="7">
    <location>
        <begin position="467"/>
        <end position="497"/>
    </location>
</feature>
<evidence type="ECO:0000313" key="12">
    <source>
        <dbReference type="EMBL" id="HCE16663.1"/>
    </source>
</evidence>
<organism evidence="12 13">
    <name type="scientific">Anaerolinea thermolimosa</name>
    <dbReference type="NCBI Taxonomy" id="229919"/>
    <lineage>
        <taxon>Bacteria</taxon>
        <taxon>Bacillati</taxon>
        <taxon>Chloroflexota</taxon>
        <taxon>Anaerolineae</taxon>
        <taxon>Anaerolineales</taxon>
        <taxon>Anaerolineaceae</taxon>
        <taxon>Anaerolinea</taxon>
    </lineage>
</organism>
<feature type="domain" description="PAS" evidence="10">
    <location>
        <begin position="325"/>
        <end position="365"/>
    </location>
</feature>
<evidence type="ECO:0000259" key="10">
    <source>
        <dbReference type="PROSITE" id="PS50112"/>
    </source>
</evidence>
<protein>
    <recommendedName>
        <fullName evidence="2">histidine kinase</fullName>
        <ecNumber evidence="2">2.7.13.3</ecNumber>
    </recommendedName>
</protein>
<feature type="transmembrane region" description="Helical" evidence="8">
    <location>
        <begin position="109"/>
        <end position="126"/>
    </location>
</feature>
<dbReference type="InterPro" id="IPR035965">
    <property type="entry name" value="PAS-like_dom_sf"/>
</dbReference>
<dbReference type="AlphaFoldDB" id="A0A3D1JDT6"/>
<dbReference type="EC" id="2.7.13.3" evidence="2"/>
<evidence type="ECO:0000256" key="1">
    <source>
        <dbReference type="ARBA" id="ARBA00000085"/>
    </source>
</evidence>
<feature type="transmembrane region" description="Helical" evidence="8">
    <location>
        <begin position="226"/>
        <end position="247"/>
    </location>
</feature>
<evidence type="ECO:0000259" key="11">
    <source>
        <dbReference type="PROSITE" id="PS50113"/>
    </source>
</evidence>
<evidence type="ECO:0000256" key="5">
    <source>
        <dbReference type="ARBA" id="ARBA00022777"/>
    </source>
</evidence>
<dbReference type="NCBIfam" id="TIGR00229">
    <property type="entry name" value="sensory_box"/>
    <property type="match status" value="1"/>
</dbReference>
<keyword evidence="8" id="KW-0812">Transmembrane</keyword>
<dbReference type="InterPro" id="IPR036890">
    <property type="entry name" value="HATPase_C_sf"/>
</dbReference>
<dbReference type="InterPro" id="IPR003594">
    <property type="entry name" value="HATPase_dom"/>
</dbReference>
<dbReference type="CDD" id="cd00130">
    <property type="entry name" value="PAS"/>
    <property type="match status" value="1"/>
</dbReference>
<keyword evidence="4" id="KW-0808">Transferase</keyword>
<dbReference type="PROSITE" id="PS50109">
    <property type="entry name" value="HIS_KIN"/>
    <property type="match status" value="1"/>
</dbReference>
<dbReference type="STRING" id="229919.GCA_001050195_02450"/>
<comment type="caution">
    <text evidence="12">The sequence shown here is derived from an EMBL/GenBank/DDBJ whole genome shotgun (WGS) entry which is preliminary data.</text>
</comment>
<keyword evidence="7" id="KW-0175">Coiled coil</keyword>
<dbReference type="Gene3D" id="1.10.287.130">
    <property type="match status" value="1"/>
</dbReference>
<accession>A0A3D1JDT6</accession>
<name>A0A3D1JDT6_9CHLR</name>
<dbReference type="SMART" id="SM00091">
    <property type="entry name" value="PAS"/>
    <property type="match status" value="1"/>
</dbReference>
<dbReference type="SUPFAM" id="SSF55874">
    <property type="entry name" value="ATPase domain of HSP90 chaperone/DNA topoisomerase II/histidine kinase"/>
    <property type="match status" value="1"/>
</dbReference>
<dbReference type="Pfam" id="PF13426">
    <property type="entry name" value="PAS_9"/>
    <property type="match status" value="1"/>
</dbReference>
<dbReference type="EMBL" id="DPBP01000009">
    <property type="protein sequence ID" value="HCE16663.1"/>
    <property type="molecule type" value="Genomic_DNA"/>
</dbReference>
<feature type="transmembrane region" description="Helical" evidence="8">
    <location>
        <begin position="9"/>
        <end position="30"/>
    </location>
</feature>
<dbReference type="SUPFAM" id="SSF47384">
    <property type="entry name" value="Homodimeric domain of signal transducing histidine kinase"/>
    <property type="match status" value="1"/>
</dbReference>
<feature type="transmembrane region" description="Helical" evidence="8">
    <location>
        <begin position="301"/>
        <end position="321"/>
    </location>
</feature>
<evidence type="ECO:0000256" key="8">
    <source>
        <dbReference type="SAM" id="Phobius"/>
    </source>
</evidence>
<feature type="transmembrane region" description="Helical" evidence="8">
    <location>
        <begin position="72"/>
        <end position="97"/>
    </location>
</feature>
<keyword evidence="3" id="KW-0597">Phosphoprotein</keyword>
<evidence type="ECO:0000256" key="6">
    <source>
        <dbReference type="ARBA" id="ARBA00023012"/>
    </source>
</evidence>
<dbReference type="InterPro" id="IPR004358">
    <property type="entry name" value="Sig_transdc_His_kin-like_C"/>
</dbReference>
<feature type="domain" description="Histidine kinase" evidence="9">
    <location>
        <begin position="504"/>
        <end position="719"/>
    </location>
</feature>
<dbReference type="RefSeq" id="WP_062194145.1">
    <property type="nucleotide sequence ID" value="NZ_DF967965.1"/>
</dbReference>